<dbReference type="Pfam" id="PF18911">
    <property type="entry name" value="PKD_4"/>
    <property type="match status" value="2"/>
</dbReference>
<name>A0A829Y907_9GAMM</name>
<dbReference type="InterPro" id="IPR013783">
    <property type="entry name" value="Ig-like_fold"/>
</dbReference>
<dbReference type="SMART" id="SM00089">
    <property type="entry name" value="PKD"/>
    <property type="match status" value="2"/>
</dbReference>
<protein>
    <recommendedName>
        <fullName evidence="1">PKD domain-containing protein</fullName>
    </recommendedName>
</protein>
<evidence type="ECO:0000259" key="1">
    <source>
        <dbReference type="PROSITE" id="PS50093"/>
    </source>
</evidence>
<dbReference type="CDD" id="cd00146">
    <property type="entry name" value="PKD"/>
    <property type="match status" value="2"/>
</dbReference>
<dbReference type="InterPro" id="IPR000601">
    <property type="entry name" value="PKD_dom"/>
</dbReference>
<comment type="caution">
    <text evidence="2">The sequence shown here is derived from an EMBL/GenBank/DDBJ whole genome shotgun (WGS) entry which is preliminary data.</text>
</comment>
<reference evidence="3" key="1">
    <citation type="submission" date="2020-01" db="EMBL/GenBank/DDBJ databases">
        <title>'Steroidobacter agaridevorans' sp. nov., agar-degrading bacteria isolated from rhizosphere soils.</title>
        <authorList>
            <person name="Ikenaga M."/>
            <person name="Kataoka M."/>
            <person name="Murouchi A."/>
            <person name="Katsuragi S."/>
            <person name="Sakai M."/>
        </authorList>
    </citation>
    <scope>NUCLEOTIDE SEQUENCE [LARGE SCALE GENOMIC DNA]</scope>
    <source>
        <strain evidence="3">YU21-B</strain>
    </source>
</reference>
<dbReference type="InterPro" id="IPR022409">
    <property type="entry name" value="PKD/Chitinase_dom"/>
</dbReference>
<dbReference type="AlphaFoldDB" id="A0A829Y907"/>
<dbReference type="InterPro" id="IPR035986">
    <property type="entry name" value="PKD_dom_sf"/>
</dbReference>
<dbReference type="PROSITE" id="PS50093">
    <property type="entry name" value="PKD"/>
    <property type="match status" value="2"/>
</dbReference>
<organism evidence="2 3">
    <name type="scientific">Steroidobacter agaridevorans</name>
    <dbReference type="NCBI Taxonomy" id="2695856"/>
    <lineage>
        <taxon>Bacteria</taxon>
        <taxon>Pseudomonadati</taxon>
        <taxon>Pseudomonadota</taxon>
        <taxon>Gammaproteobacteria</taxon>
        <taxon>Steroidobacterales</taxon>
        <taxon>Steroidobacteraceae</taxon>
        <taxon>Steroidobacter</taxon>
    </lineage>
</organism>
<proteinExistence type="predicted"/>
<evidence type="ECO:0000313" key="2">
    <source>
        <dbReference type="EMBL" id="GFE79348.1"/>
    </source>
</evidence>
<evidence type="ECO:0000313" key="3">
    <source>
        <dbReference type="Proteomes" id="UP000445000"/>
    </source>
</evidence>
<gene>
    <name evidence="2" type="ORF">GCM10011487_13480</name>
</gene>
<dbReference type="SUPFAM" id="SSF49299">
    <property type="entry name" value="PKD domain"/>
    <property type="match status" value="2"/>
</dbReference>
<dbReference type="Proteomes" id="UP000445000">
    <property type="component" value="Unassembled WGS sequence"/>
</dbReference>
<feature type="domain" description="PKD" evidence="1">
    <location>
        <begin position="105"/>
        <end position="158"/>
    </location>
</feature>
<sequence>MGDIVQATASGSGTPPLQFAWDFGDGGTLVYGGQAAHVYTAPGSYRVTLTVYDASGHTARDAEQVTVSARVPPLMPTLVMVSDAIANQPVEFLALTFAVDDRALSYDWTFSDGQAAIGSQAAVIFPTAGVYRASVVVTDDAGETAVAEVVFEVADPGS</sequence>
<feature type="domain" description="PKD" evidence="1">
    <location>
        <begin position="1"/>
        <end position="74"/>
    </location>
</feature>
<dbReference type="Gene3D" id="2.60.40.10">
    <property type="entry name" value="Immunoglobulins"/>
    <property type="match status" value="2"/>
</dbReference>
<dbReference type="EMBL" id="BLJN01000001">
    <property type="protein sequence ID" value="GFE79348.1"/>
    <property type="molecule type" value="Genomic_DNA"/>
</dbReference>
<keyword evidence="3" id="KW-1185">Reference proteome</keyword>
<accession>A0A829Y907</accession>